<dbReference type="RefSeq" id="WP_076085325.1">
    <property type="nucleotide sequence ID" value="NZ_CP019070.1"/>
</dbReference>
<organism evidence="1 2">
    <name type="scientific">Poseidonibacter parvus</name>
    <dbReference type="NCBI Taxonomy" id="1850254"/>
    <lineage>
        <taxon>Bacteria</taxon>
        <taxon>Pseudomonadati</taxon>
        <taxon>Campylobacterota</taxon>
        <taxon>Epsilonproteobacteria</taxon>
        <taxon>Campylobacterales</taxon>
        <taxon>Arcobacteraceae</taxon>
        <taxon>Poseidonibacter</taxon>
    </lineage>
</organism>
<keyword evidence="2" id="KW-1185">Reference proteome</keyword>
<dbReference type="AlphaFoldDB" id="A0A1P8KL56"/>
<gene>
    <name evidence="1" type="ORF">LPB137_05190</name>
</gene>
<evidence type="ECO:0000313" key="2">
    <source>
        <dbReference type="Proteomes" id="UP000186074"/>
    </source>
</evidence>
<proteinExistence type="predicted"/>
<name>A0A1P8KL56_9BACT</name>
<accession>A0A1P8KL56</accession>
<sequence>MENTPTLFKDLSGLLIDGMSANYKSAVTKGMQYYERRRQEGFNEFHRQLLSGTATKEKVEYEQMFKITEDQYYALLSASINDEEKQKSHIYANVYRSILNENISKEKYSKIIGY</sequence>
<dbReference type="Proteomes" id="UP000186074">
    <property type="component" value="Chromosome"/>
</dbReference>
<dbReference type="EMBL" id="CP019070">
    <property type="protein sequence ID" value="APW65284.1"/>
    <property type="molecule type" value="Genomic_DNA"/>
</dbReference>
<reference evidence="1 2" key="1">
    <citation type="submission" date="2017-01" db="EMBL/GenBank/DDBJ databases">
        <title>Genome sequencing of Arcobacter sp. LPB0137.</title>
        <authorList>
            <person name="Lee G.-W."/>
            <person name="Yi H."/>
        </authorList>
    </citation>
    <scope>NUCLEOTIDE SEQUENCE [LARGE SCALE GENOMIC DNA]</scope>
    <source>
        <strain evidence="1 2">LPB0137</strain>
    </source>
</reference>
<protein>
    <submittedName>
        <fullName evidence="1">Uncharacterized protein</fullName>
    </submittedName>
</protein>
<dbReference type="KEGG" id="alp:LPB137_05190"/>
<evidence type="ECO:0000313" key="1">
    <source>
        <dbReference type="EMBL" id="APW65284.1"/>
    </source>
</evidence>